<dbReference type="AlphaFoldDB" id="A0A1M7Y614"/>
<name>A0A1M7Y614_9BACT</name>
<dbReference type="RefSeq" id="WP_143170688.1">
    <property type="nucleotide sequence ID" value="NZ_FRFE01000009.1"/>
</dbReference>
<reference evidence="1 2" key="1">
    <citation type="submission" date="2016-12" db="EMBL/GenBank/DDBJ databases">
        <authorList>
            <person name="Song W.-J."/>
            <person name="Kurnit D.M."/>
        </authorList>
    </citation>
    <scope>NUCLEOTIDE SEQUENCE [LARGE SCALE GENOMIC DNA]</scope>
    <source>
        <strain evidence="1 2">DSM 18488</strain>
    </source>
</reference>
<sequence length="109" mass="12812">MATTNELKEFQKMWTWLSSHPAHNQEYYMKHVAKLETPWRDSCPLCHTADGPCRNCEELWQSKYGGLCSDKNSPLNKWRQTSVDDPDNRTWYANRIALLGRQAMKTHRA</sequence>
<evidence type="ECO:0000313" key="1">
    <source>
        <dbReference type="EMBL" id="SHO48084.1"/>
    </source>
</evidence>
<proteinExistence type="predicted"/>
<protein>
    <submittedName>
        <fullName evidence="1">Uncharacterized protein</fullName>
    </submittedName>
</protein>
<dbReference type="Proteomes" id="UP000184603">
    <property type="component" value="Unassembled WGS sequence"/>
</dbReference>
<evidence type="ECO:0000313" key="2">
    <source>
        <dbReference type="Proteomes" id="UP000184603"/>
    </source>
</evidence>
<keyword evidence="2" id="KW-1185">Reference proteome</keyword>
<organism evidence="1 2">
    <name type="scientific">Desulfopila aestuarii DSM 18488</name>
    <dbReference type="NCBI Taxonomy" id="1121416"/>
    <lineage>
        <taxon>Bacteria</taxon>
        <taxon>Pseudomonadati</taxon>
        <taxon>Thermodesulfobacteriota</taxon>
        <taxon>Desulfobulbia</taxon>
        <taxon>Desulfobulbales</taxon>
        <taxon>Desulfocapsaceae</taxon>
        <taxon>Desulfopila</taxon>
    </lineage>
</organism>
<dbReference type="EMBL" id="FRFE01000009">
    <property type="protein sequence ID" value="SHO48084.1"/>
    <property type="molecule type" value="Genomic_DNA"/>
</dbReference>
<gene>
    <name evidence="1" type="ORF">SAMN02745220_02116</name>
</gene>
<accession>A0A1M7Y614</accession>
<dbReference type="OrthoDB" id="5431773at2"/>